<dbReference type="SUPFAM" id="SSF46689">
    <property type="entry name" value="Homeodomain-like"/>
    <property type="match status" value="1"/>
</dbReference>
<evidence type="ECO:0000313" key="4">
    <source>
        <dbReference type="EMBL" id="WDF81780.1"/>
    </source>
</evidence>
<dbReference type="PROSITE" id="PS50977">
    <property type="entry name" value="HTH_TETR_2"/>
    <property type="match status" value="1"/>
</dbReference>
<feature type="domain" description="HTH tetR-type" evidence="3">
    <location>
        <begin position="11"/>
        <end position="71"/>
    </location>
</feature>
<dbReference type="PANTHER" id="PTHR43479:SF11">
    <property type="entry name" value="ACREF_ENVCD OPERON REPRESSOR-RELATED"/>
    <property type="match status" value="1"/>
</dbReference>
<dbReference type="PRINTS" id="PR00455">
    <property type="entry name" value="HTHTETR"/>
</dbReference>
<evidence type="ECO:0000256" key="1">
    <source>
        <dbReference type="ARBA" id="ARBA00023125"/>
    </source>
</evidence>
<feature type="DNA-binding region" description="H-T-H motif" evidence="2">
    <location>
        <begin position="34"/>
        <end position="53"/>
    </location>
</feature>
<gene>
    <name evidence="4" type="ORF">PQ472_07545</name>
</gene>
<protein>
    <submittedName>
        <fullName evidence="4">TetR/AcrR family transcriptional regulator</fullName>
    </submittedName>
</protein>
<dbReference type="InterPro" id="IPR009057">
    <property type="entry name" value="Homeodomain-like_sf"/>
</dbReference>
<dbReference type="InterPro" id="IPR001647">
    <property type="entry name" value="HTH_TetR"/>
</dbReference>
<accession>A0ABY7WNK9</accession>
<organism evidence="4 5">
    <name type="scientific">Lacticaseibacillus pabuli</name>
    <dbReference type="NCBI Taxonomy" id="3025672"/>
    <lineage>
        <taxon>Bacteria</taxon>
        <taxon>Bacillati</taxon>
        <taxon>Bacillota</taxon>
        <taxon>Bacilli</taxon>
        <taxon>Lactobacillales</taxon>
        <taxon>Lactobacillaceae</taxon>
        <taxon>Lacticaseibacillus</taxon>
    </lineage>
</organism>
<evidence type="ECO:0000259" key="3">
    <source>
        <dbReference type="PROSITE" id="PS50977"/>
    </source>
</evidence>
<sequence length="212" mass="24221">MPKATYFRLPAEKRHRLMDAAVQEFTRAPFAKASVSNIIQTAGIPRGSFYQYFEDKQDIFFFMLQDLGKDLGKGLLEHLETAHGDLIAGLRDFMDDLLDQVVTGTHADLFRNVFVYMDYHSAARTMYGDAKPDHHDKKKLAMSKLLPLIDHDKITIDNDHDIIMLIRVAFTWFMQVLAGYYSAKNTDHEVPIDDVKTSVATVLDWLEHGVAK</sequence>
<keyword evidence="1 2" id="KW-0238">DNA-binding</keyword>
<dbReference type="Gene3D" id="1.10.357.10">
    <property type="entry name" value="Tetracycline Repressor, domain 2"/>
    <property type="match status" value="1"/>
</dbReference>
<dbReference type="RefSeq" id="WP_274258767.1">
    <property type="nucleotide sequence ID" value="NZ_CP117884.1"/>
</dbReference>
<dbReference type="EMBL" id="CP117884">
    <property type="protein sequence ID" value="WDF81780.1"/>
    <property type="molecule type" value="Genomic_DNA"/>
</dbReference>
<reference evidence="4 5" key="1">
    <citation type="submission" date="2023-02" db="EMBL/GenBank/DDBJ databases">
        <title>Genome sequence of Lacticaseibacillus sp. KACC 23028.</title>
        <authorList>
            <person name="Kim S."/>
            <person name="Heo J."/>
            <person name="Kwon S.-W."/>
        </authorList>
    </citation>
    <scope>NUCLEOTIDE SEQUENCE [LARGE SCALE GENOMIC DNA]</scope>
    <source>
        <strain evidence="4 5">KACC 23028</strain>
    </source>
</reference>
<dbReference type="PANTHER" id="PTHR43479">
    <property type="entry name" value="ACREF/ENVCD OPERON REPRESSOR-RELATED"/>
    <property type="match status" value="1"/>
</dbReference>
<dbReference type="Pfam" id="PF00440">
    <property type="entry name" value="TetR_N"/>
    <property type="match status" value="1"/>
</dbReference>
<evidence type="ECO:0000256" key="2">
    <source>
        <dbReference type="PROSITE-ProRule" id="PRU00335"/>
    </source>
</evidence>
<proteinExistence type="predicted"/>
<dbReference type="InterPro" id="IPR050624">
    <property type="entry name" value="HTH-type_Tx_Regulator"/>
</dbReference>
<evidence type="ECO:0000313" key="5">
    <source>
        <dbReference type="Proteomes" id="UP001220377"/>
    </source>
</evidence>
<keyword evidence="5" id="KW-1185">Reference proteome</keyword>
<dbReference type="Proteomes" id="UP001220377">
    <property type="component" value="Chromosome"/>
</dbReference>
<dbReference type="Pfam" id="PF17924">
    <property type="entry name" value="TetR_C_19"/>
    <property type="match status" value="1"/>
</dbReference>
<name>A0ABY7WNK9_9LACO</name>